<evidence type="ECO:0000256" key="1">
    <source>
        <dbReference type="SAM" id="MobiDB-lite"/>
    </source>
</evidence>
<proteinExistence type="predicted"/>
<reference evidence="2" key="1">
    <citation type="submission" date="2004-02" db="EMBL/GenBank/DDBJ databases">
        <authorList>
            <consortium name="DOE Joint Genome Institute"/>
        </authorList>
    </citation>
    <scope>NUCLEOTIDE SEQUENCE [LARGE SCALE GENOMIC DNA]</scope>
    <source>
        <strain evidence="2">WH 8501</strain>
    </source>
</reference>
<sequence>MPSYPGLSSEAFRHPLDKQSEETLRSVPGFDLVATSFMEYLYERPQQISLMGNSIKVGTRQYSTLY</sequence>
<evidence type="ECO:0000313" key="3">
    <source>
        <dbReference type="Proteomes" id="UP000003922"/>
    </source>
</evidence>
<keyword evidence="3" id="KW-1185">Reference proteome</keyword>
<dbReference type="EMBL" id="AADV02000026">
    <property type="protein sequence ID" value="EAM50442.1"/>
    <property type="molecule type" value="Genomic_DNA"/>
</dbReference>
<dbReference type="OrthoDB" id="9810445at2"/>
<evidence type="ECO:0000313" key="2">
    <source>
        <dbReference type="EMBL" id="EAM50442.1"/>
    </source>
</evidence>
<reference evidence="2" key="3">
    <citation type="submission" date="2016-12" db="EMBL/GenBank/DDBJ databases">
        <title>Annotation of the draft genome assembly of Crocosphaera watsonii WH 8501.</title>
        <authorList>
            <consortium name="US DOE Joint Genome Institute (JGI-ORNL)"/>
            <person name="Larimer F."/>
            <person name="Land M."/>
        </authorList>
    </citation>
    <scope>NUCLEOTIDE SEQUENCE</scope>
    <source>
        <strain evidence="2">WH 8501</strain>
    </source>
</reference>
<dbReference type="Proteomes" id="UP000003922">
    <property type="component" value="Unassembled WGS sequence"/>
</dbReference>
<feature type="compositionally biased region" description="Basic and acidic residues" evidence="1">
    <location>
        <begin position="11"/>
        <end position="21"/>
    </location>
</feature>
<dbReference type="KEGG" id="cwa:CwatDRAFT_3076"/>
<feature type="region of interest" description="Disordered" evidence="1">
    <location>
        <begin position="1"/>
        <end position="21"/>
    </location>
</feature>
<name>Q4C2R9_CROWT</name>
<comment type="caution">
    <text evidence="2">The sequence shown here is derived from an EMBL/GenBank/DDBJ whole genome shotgun (WGS) entry which is preliminary data.</text>
</comment>
<protein>
    <submittedName>
        <fullName evidence="2">Uncharacterized protein</fullName>
    </submittedName>
</protein>
<accession>Q4C2R9</accession>
<dbReference type="AlphaFoldDB" id="Q4C2R9"/>
<organism evidence="2 3">
    <name type="scientific">Crocosphaera watsonii WH 8501</name>
    <dbReference type="NCBI Taxonomy" id="165597"/>
    <lineage>
        <taxon>Bacteria</taxon>
        <taxon>Bacillati</taxon>
        <taxon>Cyanobacteriota</taxon>
        <taxon>Cyanophyceae</taxon>
        <taxon>Oscillatoriophycideae</taxon>
        <taxon>Chroococcales</taxon>
        <taxon>Aphanothecaceae</taxon>
        <taxon>Crocosphaera</taxon>
    </lineage>
</organism>
<reference evidence="2" key="2">
    <citation type="submission" date="2005-06" db="EMBL/GenBank/DDBJ databases">
        <title>Sequencing of the draft genome and assembly of Crocosphaera watsonii WH 8501.</title>
        <authorList>
            <consortium name="US DOE Joint Genome Institute (JGI-PGF)"/>
            <person name="Copeland A."/>
            <person name="Lucas S."/>
            <person name="Lapidus A."/>
            <person name="Barry K."/>
            <person name="Detter C."/>
            <person name="Glavina T."/>
            <person name="Hammon N."/>
            <person name="Israni S."/>
            <person name="Pitluck S."/>
            <person name="Richardson P."/>
        </authorList>
    </citation>
    <scope>NUCLEOTIDE SEQUENCE [LARGE SCALE GENOMIC DNA]</scope>
    <source>
        <strain evidence="2">WH 8501</strain>
    </source>
</reference>
<gene>
    <name evidence="2" type="ORF">CwatDRAFT_3076</name>
</gene>